<dbReference type="GO" id="GO:0002143">
    <property type="term" value="P:tRNA wobble position uridine thiolation"/>
    <property type="evidence" value="ECO:0007669"/>
    <property type="project" value="TreeGrafter"/>
</dbReference>
<dbReference type="SUPFAM" id="SSF52402">
    <property type="entry name" value="Adenine nucleotide alpha hydrolases-like"/>
    <property type="match status" value="1"/>
</dbReference>
<proteinExistence type="predicted"/>
<feature type="non-terminal residue" evidence="1">
    <location>
        <position position="160"/>
    </location>
</feature>
<sequence length="160" mass="17319">MKVLVAMSGGVDSSVAAGLLVEAGHEVVGATLKLWGGASDSGCCSVADVDDARRVAQHLGVDHHVFNYAEEFTRRVVNPYVAGHAAGRTPNPCIECNRHIKFDLLMERARRLGFDAVSTGHHAAVSQRDGRYFLVRGADPRKDQSYVLGYLTEAQLSRLV</sequence>
<organism evidence="1">
    <name type="scientific">mine drainage metagenome</name>
    <dbReference type="NCBI Taxonomy" id="410659"/>
    <lineage>
        <taxon>unclassified sequences</taxon>
        <taxon>metagenomes</taxon>
        <taxon>ecological metagenomes</taxon>
    </lineage>
</organism>
<comment type="caution">
    <text evidence="1">The sequence shown here is derived from an EMBL/GenBank/DDBJ whole genome shotgun (WGS) entry which is preliminary data.</text>
</comment>
<dbReference type="PANTHER" id="PTHR11933">
    <property type="entry name" value="TRNA 5-METHYLAMINOMETHYL-2-THIOURIDYLATE -METHYLTRANSFERASE"/>
    <property type="match status" value="1"/>
</dbReference>
<dbReference type="Pfam" id="PF03054">
    <property type="entry name" value="tRNA_Me_trans"/>
    <property type="match status" value="1"/>
</dbReference>
<reference evidence="1" key="2">
    <citation type="journal article" date="2014" name="ISME J.">
        <title>Microbial stratification in low pH oxic and suboxic macroscopic growths along an acid mine drainage.</title>
        <authorList>
            <person name="Mendez-Garcia C."/>
            <person name="Mesa V."/>
            <person name="Sprenger R.R."/>
            <person name="Richter M."/>
            <person name="Diez M.S."/>
            <person name="Solano J."/>
            <person name="Bargiela R."/>
            <person name="Golyshina O.V."/>
            <person name="Manteca A."/>
            <person name="Ramos J.L."/>
            <person name="Gallego J.R."/>
            <person name="Llorente I."/>
            <person name="Martins Dos Santos V.A."/>
            <person name="Jensen O.N."/>
            <person name="Pelaez A.I."/>
            <person name="Sanchez J."/>
            <person name="Ferrer M."/>
        </authorList>
    </citation>
    <scope>NUCLEOTIDE SEQUENCE</scope>
</reference>
<dbReference type="Gene3D" id="3.40.50.620">
    <property type="entry name" value="HUPs"/>
    <property type="match status" value="1"/>
</dbReference>
<accession>T0YZU6</accession>
<name>T0YZU6_9ZZZZ</name>
<dbReference type="InterPro" id="IPR014729">
    <property type="entry name" value="Rossmann-like_a/b/a_fold"/>
</dbReference>
<dbReference type="AlphaFoldDB" id="T0YZU6"/>
<reference evidence="1" key="1">
    <citation type="submission" date="2013-08" db="EMBL/GenBank/DDBJ databases">
        <authorList>
            <person name="Mendez C."/>
            <person name="Richter M."/>
            <person name="Ferrer M."/>
            <person name="Sanchez J."/>
        </authorList>
    </citation>
    <scope>NUCLEOTIDE SEQUENCE</scope>
</reference>
<evidence type="ECO:0000313" key="1">
    <source>
        <dbReference type="EMBL" id="EQD41221.1"/>
    </source>
</evidence>
<dbReference type="EMBL" id="AUZY01009714">
    <property type="protein sequence ID" value="EQD41221.1"/>
    <property type="molecule type" value="Genomic_DNA"/>
</dbReference>
<protein>
    <submittedName>
        <fullName evidence="1">tRNA-specific 2-thiouridylase MnmA</fullName>
    </submittedName>
</protein>
<gene>
    <name evidence="1" type="ORF">B1B_14638</name>
</gene>
<dbReference type="PANTHER" id="PTHR11933:SF5">
    <property type="entry name" value="MITOCHONDRIAL TRNA-SPECIFIC 2-THIOURIDYLASE 1"/>
    <property type="match status" value="1"/>
</dbReference>